<protein>
    <submittedName>
        <fullName evidence="3">Glycoside hydrolase family 13 protein</fullName>
    </submittedName>
</protein>
<dbReference type="SMART" id="SM00642">
    <property type="entry name" value="Aamy"/>
    <property type="match status" value="1"/>
</dbReference>
<proteinExistence type="inferred from homology"/>
<accession>A0ABP9F181</accession>
<dbReference type="InterPro" id="IPR045857">
    <property type="entry name" value="O16G_dom_2"/>
</dbReference>
<dbReference type="InterPro" id="IPR006047">
    <property type="entry name" value="GH13_cat_dom"/>
</dbReference>
<reference evidence="4" key="1">
    <citation type="journal article" date="2019" name="Int. J. Syst. Evol. Microbiol.">
        <title>The Global Catalogue of Microorganisms (GCM) 10K type strain sequencing project: providing services to taxonomists for standard genome sequencing and annotation.</title>
        <authorList>
            <consortium name="The Broad Institute Genomics Platform"/>
            <consortium name="The Broad Institute Genome Sequencing Center for Infectious Disease"/>
            <person name="Wu L."/>
            <person name="Ma J."/>
        </authorList>
    </citation>
    <scope>NUCLEOTIDE SEQUENCE [LARGE SCALE GENOMIC DNA]</scope>
    <source>
        <strain evidence="4">JCM 19125</strain>
    </source>
</reference>
<feature type="domain" description="Glycosyl hydrolase family 13 catalytic" evidence="2">
    <location>
        <begin position="13"/>
        <end position="418"/>
    </location>
</feature>
<comment type="similarity">
    <text evidence="1">Belongs to the glycosyl hydrolase 13 family.</text>
</comment>
<evidence type="ECO:0000256" key="1">
    <source>
        <dbReference type="ARBA" id="ARBA00008061"/>
    </source>
</evidence>
<gene>
    <name evidence="3" type="ORF">GCM10025789_05730</name>
</gene>
<dbReference type="Gene3D" id="3.90.400.10">
    <property type="entry name" value="Oligo-1,6-glucosidase, Domain 2"/>
    <property type="match status" value="1"/>
</dbReference>
<dbReference type="EMBL" id="BAABLV010000008">
    <property type="protein sequence ID" value="GAA4891650.1"/>
    <property type="molecule type" value="Genomic_DNA"/>
</dbReference>
<keyword evidence="4" id="KW-1185">Reference proteome</keyword>
<dbReference type="Proteomes" id="UP001501521">
    <property type="component" value="Unassembled WGS sequence"/>
</dbReference>
<dbReference type="Pfam" id="PF00128">
    <property type="entry name" value="Alpha-amylase"/>
    <property type="match status" value="1"/>
</dbReference>
<dbReference type="InterPro" id="IPR017853">
    <property type="entry name" value="GH"/>
</dbReference>
<dbReference type="PANTHER" id="PTHR10357">
    <property type="entry name" value="ALPHA-AMYLASE FAMILY MEMBER"/>
    <property type="match status" value="1"/>
</dbReference>
<name>A0ABP9F181_9ACTN</name>
<dbReference type="PANTHER" id="PTHR10357:SF179">
    <property type="entry name" value="NEUTRAL AND BASIC AMINO ACID TRANSPORT PROTEIN RBAT"/>
    <property type="match status" value="1"/>
</dbReference>
<sequence length="541" mass="60578">MAAEWWRDAVIYQIYPRSFADSTGDGYGDLPGIIERLPYLRELGVDAVWLSPFYTSPMSDGGYDVADYFSVDPLFGDITDAERLITRAHELDIRVLVDLVPNHTSDEHKWFRQALASEPGSVERARYHFVDGLGEHGELPPNNWKSVFGGPAWTRVDDSAGNGERSQWYLHLFDVKQPDLNWSNNEVREGFDEILRFWLDKGVDGFRVDVAHALVKEEGLPDWDEEQAMLDDLSGPMWDQDGVHDIYRRWRSILDEYDGDRSLVAEAWVSDPERLALYLRPDEMHTAFNFQFLDSRWDAEEYRTKISRTLAADGAVGAPTTWVLNNHDVVRSVSRFGLSDPGSSHEGLGSEDEQPDNVVGLRRARAAALLMLGLPGSAYLYQGEELGLPEHTTLPDELRQDPTWFRSEFTRVGRDGCRIPMPWSAGEPALGFSPNGARWLPQPAEYADLAVDQQVGVEGSTWELYHDALRLRGELGLGAGSLDWVQAGEHVVAFDNGRVRVMTNVLGTPVPLPEGYSVALSSTELDGGTLPTDASVWLVAE</sequence>
<dbReference type="GO" id="GO:0016787">
    <property type="term" value="F:hydrolase activity"/>
    <property type="evidence" value="ECO:0007669"/>
    <property type="project" value="UniProtKB-KW"/>
</dbReference>
<dbReference type="SUPFAM" id="SSF51445">
    <property type="entry name" value="(Trans)glycosidases"/>
    <property type="match status" value="1"/>
</dbReference>
<dbReference type="CDD" id="cd11332">
    <property type="entry name" value="AmyAc_OligoGlu_TS"/>
    <property type="match status" value="1"/>
</dbReference>
<evidence type="ECO:0000259" key="2">
    <source>
        <dbReference type="SMART" id="SM00642"/>
    </source>
</evidence>
<dbReference type="RefSeq" id="WP_345578692.1">
    <property type="nucleotide sequence ID" value="NZ_BAABLV010000008.1"/>
</dbReference>
<dbReference type="Gene3D" id="3.20.20.80">
    <property type="entry name" value="Glycosidases"/>
    <property type="match status" value="1"/>
</dbReference>
<organism evidence="3 4">
    <name type="scientific">Tessaracoccus lubricantis</name>
    <dbReference type="NCBI Taxonomy" id="545543"/>
    <lineage>
        <taxon>Bacteria</taxon>
        <taxon>Bacillati</taxon>
        <taxon>Actinomycetota</taxon>
        <taxon>Actinomycetes</taxon>
        <taxon>Propionibacteriales</taxon>
        <taxon>Propionibacteriaceae</taxon>
        <taxon>Tessaracoccus</taxon>
    </lineage>
</organism>
<keyword evidence="3" id="KW-0378">Hydrolase</keyword>
<evidence type="ECO:0000313" key="3">
    <source>
        <dbReference type="EMBL" id="GAA4891650.1"/>
    </source>
</evidence>
<evidence type="ECO:0000313" key="4">
    <source>
        <dbReference type="Proteomes" id="UP001501521"/>
    </source>
</evidence>
<comment type="caution">
    <text evidence="3">The sequence shown here is derived from an EMBL/GenBank/DDBJ whole genome shotgun (WGS) entry which is preliminary data.</text>
</comment>